<proteinExistence type="predicted"/>
<sequence>MAQALAPVRLPVAPSRACRQPCSRGHEGASHDAELVRLIAAAGGVEVTESTEMQVTALPDKWFAILEAKVPEDGFIQGSGFPTPADLALVNITGAYMPFGAAVKHAGYEFAKFPKVMSLCDRAAKSEGVADYLEKSPYTTANPMDM</sequence>
<gene>
    <name evidence="1" type="ORF">AMON00008_LOCUS12919</name>
</gene>
<dbReference type="AlphaFoldDB" id="A0A7S4Q5W8"/>
<reference evidence="1" key="1">
    <citation type="submission" date="2021-01" db="EMBL/GenBank/DDBJ databases">
        <authorList>
            <person name="Corre E."/>
            <person name="Pelletier E."/>
            <person name="Niang G."/>
            <person name="Scheremetjew M."/>
            <person name="Finn R."/>
            <person name="Kale V."/>
            <person name="Holt S."/>
            <person name="Cochrane G."/>
            <person name="Meng A."/>
            <person name="Brown T."/>
            <person name="Cohen L."/>
        </authorList>
    </citation>
    <scope>NUCLEOTIDE SEQUENCE</scope>
    <source>
        <strain evidence="1">CCMP3105</strain>
    </source>
</reference>
<evidence type="ECO:0008006" key="2">
    <source>
        <dbReference type="Google" id="ProtNLM"/>
    </source>
</evidence>
<dbReference type="EMBL" id="HBNR01019489">
    <property type="protein sequence ID" value="CAE4573300.1"/>
    <property type="molecule type" value="Transcribed_RNA"/>
</dbReference>
<name>A0A7S4Q5W8_9DINO</name>
<dbReference type="InterPro" id="IPR036282">
    <property type="entry name" value="Glutathione-S-Trfase_C_sf"/>
</dbReference>
<accession>A0A7S4Q5W8</accession>
<evidence type="ECO:0000313" key="1">
    <source>
        <dbReference type="EMBL" id="CAE4573300.1"/>
    </source>
</evidence>
<dbReference type="SUPFAM" id="SSF47616">
    <property type="entry name" value="GST C-terminal domain-like"/>
    <property type="match status" value="1"/>
</dbReference>
<organism evidence="1">
    <name type="scientific">Alexandrium monilatum</name>
    <dbReference type="NCBI Taxonomy" id="311494"/>
    <lineage>
        <taxon>Eukaryota</taxon>
        <taxon>Sar</taxon>
        <taxon>Alveolata</taxon>
        <taxon>Dinophyceae</taxon>
        <taxon>Gonyaulacales</taxon>
        <taxon>Pyrocystaceae</taxon>
        <taxon>Alexandrium</taxon>
    </lineage>
</organism>
<protein>
    <recommendedName>
        <fullName evidence="2">GST C-terminal domain-containing protein</fullName>
    </recommendedName>
</protein>